<sequence length="253" mass="29211">MKCRCNCGLNDVCLNVVCFKVASLTGVSVCWSSATPSLFVCFWLGSRTKLALAEKMESVRKVEKVAKKRSAAVFEEGADECAAGNEVQSMLEKFGADINKAMQVKQKHLECLTKNHMTGSQHKLEHLWSNYHGQRKKTTQQFSQRVSTAFQQWEAEAHRTEEQEEKLSNLFRQQQKVLQQARVAQNQKLKVVRELYDQFVKNMEEMEKSQNEFLQAAQEELKREMATLQKKLLMEAQQQEMATVRKSLQTMFF</sequence>
<dbReference type="InterPro" id="IPR006888">
    <property type="entry name" value="XLR/SYCP3/FAM9_dom"/>
</dbReference>
<feature type="domain" description="XLR/SYCP3/FAM9" evidence="3">
    <location>
        <begin position="100"/>
        <end position="231"/>
    </location>
</feature>
<gene>
    <name evidence="4" type="primary">scp3</name>
</gene>
<organism evidence="4 5">
    <name type="scientific">Oryzias latipes</name>
    <name type="common">Japanese rice fish</name>
    <name type="synonym">Japanese killifish</name>
    <dbReference type="NCBI Taxonomy" id="8090"/>
    <lineage>
        <taxon>Eukaryota</taxon>
        <taxon>Metazoa</taxon>
        <taxon>Chordata</taxon>
        <taxon>Craniata</taxon>
        <taxon>Vertebrata</taxon>
        <taxon>Euteleostomi</taxon>
        <taxon>Actinopterygii</taxon>
        <taxon>Neopterygii</taxon>
        <taxon>Teleostei</taxon>
        <taxon>Neoteleostei</taxon>
        <taxon>Acanthomorphata</taxon>
        <taxon>Ovalentaria</taxon>
        <taxon>Atherinomorphae</taxon>
        <taxon>Beloniformes</taxon>
        <taxon>Adrianichthyidae</taxon>
        <taxon>Oryziinae</taxon>
        <taxon>Oryzias</taxon>
    </lineage>
</organism>
<dbReference type="PANTHER" id="PTHR19368:SF15">
    <property type="entry name" value="XLR_SYCP3_FAM9 DOMAIN-CONTAINING PROTEIN"/>
    <property type="match status" value="1"/>
</dbReference>
<name>A0A3B3HAZ6_ORYLA</name>
<reference evidence="4" key="2">
    <citation type="submission" date="2025-08" db="UniProtKB">
        <authorList>
            <consortium name="Ensembl"/>
        </authorList>
    </citation>
    <scope>IDENTIFICATION</scope>
    <source>
        <strain evidence="4">Hd-rR</strain>
    </source>
</reference>
<dbReference type="InterPro" id="IPR051443">
    <property type="entry name" value="XLR/SYCP3"/>
</dbReference>
<dbReference type="GO" id="GO:0051321">
    <property type="term" value="P:meiotic cell cycle"/>
    <property type="evidence" value="ECO:0000318"/>
    <property type="project" value="GO_Central"/>
</dbReference>
<accession>A0A3B3HAZ6</accession>
<dbReference type="Pfam" id="PF04803">
    <property type="entry name" value="Cor1"/>
    <property type="match status" value="1"/>
</dbReference>
<evidence type="ECO:0000313" key="4">
    <source>
        <dbReference type="Ensembl" id="ENSORLP00000028403.1"/>
    </source>
</evidence>
<dbReference type="GO" id="GO:0000795">
    <property type="term" value="C:synaptonemal complex"/>
    <property type="evidence" value="ECO:0000318"/>
    <property type="project" value="GO_Central"/>
</dbReference>
<evidence type="ECO:0000313" key="5">
    <source>
        <dbReference type="Proteomes" id="UP000001038"/>
    </source>
</evidence>
<keyword evidence="5" id="KW-1185">Reference proteome</keyword>
<dbReference type="CTD" id="100049288"/>
<dbReference type="Bgee" id="ENSORLG00000009617">
    <property type="expression patterns" value="Expressed in testis and 7 other cell types or tissues"/>
</dbReference>
<dbReference type="SMR" id="A0A3B3HAZ6"/>
<protein>
    <submittedName>
        <fullName evidence="4">Synaptonemal complex protein 3</fullName>
    </submittedName>
</protein>
<proteinExistence type="inferred from homology"/>
<dbReference type="OrthoDB" id="9621324at2759"/>
<evidence type="ECO:0000256" key="1">
    <source>
        <dbReference type="ARBA" id="ARBA00010283"/>
    </source>
</evidence>
<comment type="similarity">
    <text evidence="1">Belongs to the XLR/SYCP3 family.</text>
</comment>
<dbReference type="GO" id="GO:0007286">
    <property type="term" value="P:spermatid development"/>
    <property type="evidence" value="ECO:0000318"/>
    <property type="project" value="GO_Central"/>
</dbReference>
<dbReference type="RefSeq" id="XP_023821532.1">
    <property type="nucleotide sequence ID" value="XM_023965764.1"/>
</dbReference>
<dbReference type="STRING" id="8090.ENSORLP00000028403"/>
<reference evidence="4" key="3">
    <citation type="submission" date="2025-09" db="UniProtKB">
        <authorList>
            <consortium name="Ensembl"/>
        </authorList>
    </citation>
    <scope>IDENTIFICATION</scope>
    <source>
        <strain evidence="4">Hd-rR</strain>
    </source>
</reference>
<dbReference type="GeneID" id="100049288"/>
<dbReference type="InParanoid" id="A0A3B3HAZ6"/>
<feature type="coiled-coil region" evidence="2">
    <location>
        <begin position="150"/>
        <end position="238"/>
    </location>
</feature>
<dbReference type="FunCoup" id="A0A3B3HAZ6">
    <property type="interactions" value="345"/>
</dbReference>
<dbReference type="Proteomes" id="UP000001038">
    <property type="component" value="Chromosome 18"/>
</dbReference>
<dbReference type="Ensembl" id="ENSORLT00000037837.1">
    <property type="protein sequence ID" value="ENSORLP00000028403.1"/>
    <property type="gene ID" value="ENSORLG00000009617.2"/>
</dbReference>
<evidence type="ECO:0000259" key="3">
    <source>
        <dbReference type="Pfam" id="PF04803"/>
    </source>
</evidence>
<evidence type="ECO:0000256" key="2">
    <source>
        <dbReference type="SAM" id="Coils"/>
    </source>
</evidence>
<keyword evidence="2" id="KW-0175">Coiled coil</keyword>
<dbReference type="PANTHER" id="PTHR19368">
    <property type="entry name" value="XLR/SCP3/FAM9"/>
    <property type="match status" value="1"/>
</dbReference>
<dbReference type="GeneTree" id="ENSGT00390000000062"/>
<reference evidence="4 5" key="1">
    <citation type="journal article" date="2007" name="Nature">
        <title>The medaka draft genome and insights into vertebrate genome evolution.</title>
        <authorList>
            <person name="Kasahara M."/>
            <person name="Naruse K."/>
            <person name="Sasaki S."/>
            <person name="Nakatani Y."/>
            <person name="Qu W."/>
            <person name="Ahsan B."/>
            <person name="Yamada T."/>
            <person name="Nagayasu Y."/>
            <person name="Doi K."/>
            <person name="Kasai Y."/>
            <person name="Jindo T."/>
            <person name="Kobayashi D."/>
            <person name="Shimada A."/>
            <person name="Toyoda A."/>
            <person name="Kuroki Y."/>
            <person name="Fujiyama A."/>
            <person name="Sasaki T."/>
            <person name="Shimizu A."/>
            <person name="Asakawa S."/>
            <person name="Shimizu N."/>
            <person name="Hashimoto S."/>
            <person name="Yang J."/>
            <person name="Lee Y."/>
            <person name="Matsushima K."/>
            <person name="Sugano S."/>
            <person name="Sakaizumi M."/>
            <person name="Narita T."/>
            <person name="Ohishi K."/>
            <person name="Haga S."/>
            <person name="Ohta F."/>
            <person name="Nomoto H."/>
            <person name="Nogata K."/>
            <person name="Morishita T."/>
            <person name="Endo T."/>
            <person name="Shin-I T."/>
            <person name="Takeda H."/>
            <person name="Morishita S."/>
            <person name="Kohara Y."/>
        </authorList>
    </citation>
    <scope>NUCLEOTIDE SEQUENCE [LARGE SCALE GENOMIC DNA]</scope>
    <source>
        <strain evidence="4 5">Hd-rR</strain>
    </source>
</reference>
<dbReference type="AlphaFoldDB" id="A0A3B3HAZ6"/>